<name>A0ABD2Q7V0_9PLAT</name>
<dbReference type="Pfam" id="PF00400">
    <property type="entry name" value="WD40"/>
    <property type="match status" value="5"/>
</dbReference>
<feature type="repeat" description="WD" evidence="3">
    <location>
        <begin position="273"/>
        <end position="316"/>
    </location>
</feature>
<dbReference type="PANTHER" id="PTHR19920">
    <property type="entry name" value="WD40 PROTEIN CIAO1"/>
    <property type="match status" value="1"/>
</dbReference>
<keyword evidence="1 3" id="KW-0853">WD repeat</keyword>
<feature type="repeat" description="WD" evidence="3">
    <location>
        <begin position="119"/>
        <end position="151"/>
    </location>
</feature>
<dbReference type="PROSITE" id="PS50294">
    <property type="entry name" value="WD_REPEATS_REGION"/>
    <property type="match status" value="3"/>
</dbReference>
<feature type="repeat" description="WD" evidence="3">
    <location>
        <begin position="163"/>
        <end position="197"/>
    </location>
</feature>
<dbReference type="AlphaFoldDB" id="A0ABD2Q7V0"/>
<dbReference type="InterPro" id="IPR015943">
    <property type="entry name" value="WD40/YVTN_repeat-like_dom_sf"/>
</dbReference>
<evidence type="ECO:0000313" key="4">
    <source>
        <dbReference type="EMBL" id="KAL3315645.1"/>
    </source>
</evidence>
<evidence type="ECO:0000256" key="1">
    <source>
        <dbReference type="ARBA" id="ARBA00022574"/>
    </source>
</evidence>
<dbReference type="EMBL" id="JBJKFK010000698">
    <property type="protein sequence ID" value="KAL3315645.1"/>
    <property type="molecule type" value="Genomic_DNA"/>
</dbReference>
<reference evidence="4 5" key="1">
    <citation type="submission" date="2024-11" db="EMBL/GenBank/DDBJ databases">
        <title>Adaptive evolution of stress response genes in parasites aligns with host niche diversity.</title>
        <authorList>
            <person name="Hahn C."/>
            <person name="Resl P."/>
        </authorList>
    </citation>
    <scope>NUCLEOTIDE SEQUENCE [LARGE SCALE GENOMIC DNA]</scope>
    <source>
        <strain evidence="4">EGGRZ-B1_66</strain>
        <tissue evidence="4">Body</tissue>
    </source>
</reference>
<dbReference type="PANTHER" id="PTHR19920:SF0">
    <property type="entry name" value="CYTOSOLIC IRON-SULFUR PROTEIN ASSEMBLY PROTEIN CIAO1-RELATED"/>
    <property type="match status" value="1"/>
</dbReference>
<keyword evidence="5" id="KW-1185">Reference proteome</keyword>
<dbReference type="SMART" id="SM00320">
    <property type="entry name" value="WD40"/>
    <property type="match status" value="5"/>
</dbReference>
<sequence>MWMRNCGVLLGTRTESFLLLEVNQKRSLYGNTKVRGFAHAHALDNELSQLCMASEHKRTIRCVAWSPCGNYILSASHTSEVKSAAWSASGRYITSCGRDKSVWVWEFDDEEDASCASVLQLHKSDVKCVTWHDTEEVFASCGFDGLIKLYNEQLDDWCEAAFLDGHEGTVWSIQFQPHNPSLLLASAGDDCSLRIWSSPLRYGEDNFWNQYTCVRKLNDLHSLSIFSLSWSPCGRLLASASADNSFALSSVEQTKGSSEQGQMVQCETLHRHLAAHDQDVNCVAFRPQTESNKFLLTTLSDDLTIKFWTVLDPSLS</sequence>
<gene>
    <name evidence="4" type="primary">CIAO1</name>
    <name evidence="4" type="ORF">Ciccas_005718</name>
</gene>
<dbReference type="Gene3D" id="2.130.10.10">
    <property type="entry name" value="YVTN repeat-like/Quinoprotein amine dehydrogenase"/>
    <property type="match status" value="1"/>
</dbReference>
<evidence type="ECO:0000313" key="5">
    <source>
        <dbReference type="Proteomes" id="UP001626550"/>
    </source>
</evidence>
<dbReference type="InterPro" id="IPR001680">
    <property type="entry name" value="WD40_rpt"/>
</dbReference>
<organism evidence="4 5">
    <name type="scientific">Cichlidogyrus casuarinus</name>
    <dbReference type="NCBI Taxonomy" id="1844966"/>
    <lineage>
        <taxon>Eukaryota</taxon>
        <taxon>Metazoa</taxon>
        <taxon>Spiralia</taxon>
        <taxon>Lophotrochozoa</taxon>
        <taxon>Platyhelminthes</taxon>
        <taxon>Monogenea</taxon>
        <taxon>Monopisthocotylea</taxon>
        <taxon>Dactylogyridea</taxon>
        <taxon>Ancyrocephalidae</taxon>
        <taxon>Cichlidogyrus</taxon>
    </lineage>
</organism>
<dbReference type="InterPro" id="IPR036322">
    <property type="entry name" value="WD40_repeat_dom_sf"/>
</dbReference>
<dbReference type="SUPFAM" id="SSF50978">
    <property type="entry name" value="WD40 repeat-like"/>
    <property type="match status" value="1"/>
</dbReference>
<evidence type="ECO:0000256" key="3">
    <source>
        <dbReference type="PROSITE-ProRule" id="PRU00221"/>
    </source>
</evidence>
<evidence type="ECO:0000256" key="2">
    <source>
        <dbReference type="ARBA" id="ARBA00022737"/>
    </source>
</evidence>
<dbReference type="PROSITE" id="PS50082">
    <property type="entry name" value="WD_REPEATS_2"/>
    <property type="match status" value="4"/>
</dbReference>
<dbReference type="InterPro" id="IPR019775">
    <property type="entry name" value="WD40_repeat_CS"/>
</dbReference>
<accession>A0ABD2Q7V0</accession>
<comment type="caution">
    <text evidence="4">The sequence shown here is derived from an EMBL/GenBank/DDBJ whole genome shotgun (WGS) entry which is preliminary data.</text>
</comment>
<feature type="repeat" description="WD" evidence="3">
    <location>
        <begin position="74"/>
        <end position="115"/>
    </location>
</feature>
<protein>
    <submittedName>
        <fullName evidence="4">Cytosolic iron-sulfur protein assembly</fullName>
    </submittedName>
</protein>
<proteinExistence type="predicted"/>
<keyword evidence="2" id="KW-0677">Repeat</keyword>
<dbReference type="Proteomes" id="UP001626550">
    <property type="component" value="Unassembled WGS sequence"/>
</dbReference>
<dbReference type="PROSITE" id="PS00678">
    <property type="entry name" value="WD_REPEATS_1"/>
    <property type="match status" value="1"/>
</dbReference>